<accession>A0AAV4MRJ6</accession>
<organism evidence="2 3">
    <name type="scientific">Caerostris extrusa</name>
    <name type="common">Bark spider</name>
    <name type="synonym">Caerostris bankana</name>
    <dbReference type="NCBI Taxonomy" id="172846"/>
    <lineage>
        <taxon>Eukaryota</taxon>
        <taxon>Metazoa</taxon>
        <taxon>Ecdysozoa</taxon>
        <taxon>Arthropoda</taxon>
        <taxon>Chelicerata</taxon>
        <taxon>Arachnida</taxon>
        <taxon>Araneae</taxon>
        <taxon>Araneomorphae</taxon>
        <taxon>Entelegynae</taxon>
        <taxon>Araneoidea</taxon>
        <taxon>Araneidae</taxon>
        <taxon>Caerostris</taxon>
    </lineage>
</organism>
<dbReference type="AlphaFoldDB" id="A0AAV4MRJ6"/>
<keyword evidence="3" id="KW-1185">Reference proteome</keyword>
<dbReference type="Proteomes" id="UP001054945">
    <property type="component" value="Unassembled WGS sequence"/>
</dbReference>
<gene>
    <name evidence="2" type="ORF">CEXT_788981</name>
</gene>
<proteinExistence type="predicted"/>
<name>A0AAV4MRJ6_CAEEX</name>
<evidence type="ECO:0000313" key="3">
    <source>
        <dbReference type="Proteomes" id="UP001054945"/>
    </source>
</evidence>
<comment type="caution">
    <text evidence="2">The sequence shown here is derived from an EMBL/GenBank/DDBJ whole genome shotgun (WGS) entry which is preliminary data.</text>
</comment>
<keyword evidence="1" id="KW-0732">Signal</keyword>
<sequence>MRFLLFFSILAVLFDVLPVQARCTPRIAAKPRKACHLRDPLIDISHQQADRHEKKHRRSSHFIWQQLFSSSLPFIYERLADALYVDLTDILSSNTSVTFIESTVMIAQSFCLLVKMNRGSFNMPSSSPYSAFPRLISVLNKIVTHCQFKLLFSDVIFW</sequence>
<evidence type="ECO:0000256" key="1">
    <source>
        <dbReference type="SAM" id="SignalP"/>
    </source>
</evidence>
<evidence type="ECO:0000313" key="2">
    <source>
        <dbReference type="EMBL" id="GIX74051.1"/>
    </source>
</evidence>
<feature type="chain" id="PRO_5043775044" description="Secreted protein" evidence="1">
    <location>
        <begin position="22"/>
        <end position="158"/>
    </location>
</feature>
<reference evidence="2 3" key="1">
    <citation type="submission" date="2021-06" db="EMBL/GenBank/DDBJ databases">
        <title>Caerostris extrusa draft genome.</title>
        <authorList>
            <person name="Kono N."/>
            <person name="Arakawa K."/>
        </authorList>
    </citation>
    <scope>NUCLEOTIDE SEQUENCE [LARGE SCALE GENOMIC DNA]</scope>
</reference>
<protein>
    <recommendedName>
        <fullName evidence="4">Secreted protein</fullName>
    </recommendedName>
</protein>
<dbReference type="EMBL" id="BPLR01002468">
    <property type="protein sequence ID" value="GIX74051.1"/>
    <property type="molecule type" value="Genomic_DNA"/>
</dbReference>
<evidence type="ECO:0008006" key="4">
    <source>
        <dbReference type="Google" id="ProtNLM"/>
    </source>
</evidence>
<feature type="signal peptide" evidence="1">
    <location>
        <begin position="1"/>
        <end position="21"/>
    </location>
</feature>